<proteinExistence type="predicted"/>
<dbReference type="EMBL" id="QPJY01000008">
    <property type="protein sequence ID" value="RCX28028.1"/>
    <property type="molecule type" value="Genomic_DNA"/>
</dbReference>
<keyword evidence="3" id="KW-1185">Reference proteome</keyword>
<feature type="region of interest" description="Disordered" evidence="1">
    <location>
        <begin position="128"/>
        <end position="163"/>
    </location>
</feature>
<dbReference type="OrthoDB" id="6402776at2"/>
<sequence length="205" mass="22246">MSENASTKFFDLHVTGIGYLNRAREVPVRRGEPFLAVDISALHGAADQVEYTRFDCRVSGEEAKKVVKAAMKHLQAERKVLVAFKLGDLYAETFTYGKGEKAGQTGVSLKARLLRIDWVKVDGETVYSAPASSDAPARSQEGDGDPAPVSGPEDSSTGAAEGVADYLPEEVTLARDDPDFEAKKARLKAQGYRFDGQTCTWRLAA</sequence>
<organism evidence="2 3">
    <name type="scientific">Thioalbus denitrificans</name>
    <dbReference type="NCBI Taxonomy" id="547122"/>
    <lineage>
        <taxon>Bacteria</taxon>
        <taxon>Pseudomonadati</taxon>
        <taxon>Pseudomonadota</taxon>
        <taxon>Gammaproteobacteria</taxon>
        <taxon>Chromatiales</taxon>
        <taxon>Ectothiorhodospiraceae</taxon>
        <taxon>Thioalbus</taxon>
    </lineage>
</organism>
<dbReference type="RefSeq" id="WP_114280450.1">
    <property type="nucleotide sequence ID" value="NZ_QPJY01000008.1"/>
</dbReference>
<dbReference type="AlphaFoldDB" id="A0A369C4Q6"/>
<evidence type="ECO:0000313" key="2">
    <source>
        <dbReference type="EMBL" id="RCX28028.1"/>
    </source>
</evidence>
<evidence type="ECO:0000256" key="1">
    <source>
        <dbReference type="SAM" id="MobiDB-lite"/>
    </source>
</evidence>
<evidence type="ECO:0000313" key="3">
    <source>
        <dbReference type="Proteomes" id="UP000252707"/>
    </source>
</evidence>
<dbReference type="NCBIfam" id="NF040584">
    <property type="entry name" value="STY4534_fam"/>
    <property type="match status" value="1"/>
</dbReference>
<name>A0A369C4Q6_9GAMM</name>
<feature type="compositionally biased region" description="Low complexity" evidence="1">
    <location>
        <begin position="128"/>
        <end position="139"/>
    </location>
</feature>
<dbReference type="Pfam" id="PF12101">
    <property type="entry name" value="DUF3577"/>
    <property type="match status" value="1"/>
</dbReference>
<gene>
    <name evidence="2" type="ORF">DFQ59_10856</name>
</gene>
<reference evidence="2 3" key="1">
    <citation type="submission" date="2018-07" db="EMBL/GenBank/DDBJ databases">
        <title>Genomic Encyclopedia of Type Strains, Phase IV (KMG-IV): sequencing the most valuable type-strain genomes for metagenomic binning, comparative biology and taxonomic classification.</title>
        <authorList>
            <person name="Goeker M."/>
        </authorList>
    </citation>
    <scope>NUCLEOTIDE SEQUENCE [LARGE SCALE GENOMIC DNA]</scope>
    <source>
        <strain evidence="2 3">DSM 26407</strain>
    </source>
</reference>
<accession>A0A369C4Q6</accession>
<comment type="caution">
    <text evidence="2">The sequence shown here is derived from an EMBL/GenBank/DDBJ whole genome shotgun (WGS) entry which is preliminary data.</text>
</comment>
<dbReference type="InterPro" id="IPR021960">
    <property type="entry name" value="DUF3577"/>
</dbReference>
<protein>
    <submittedName>
        <fullName evidence="2">Uncharacterized protein DUF3577</fullName>
    </submittedName>
</protein>
<dbReference type="Proteomes" id="UP000252707">
    <property type="component" value="Unassembled WGS sequence"/>
</dbReference>